<gene>
    <name evidence="2" type="ORF">A8950_1163</name>
</gene>
<evidence type="ECO:0000313" key="2">
    <source>
        <dbReference type="EMBL" id="TDQ84604.1"/>
    </source>
</evidence>
<reference evidence="2 3" key="1">
    <citation type="submission" date="2019-03" db="EMBL/GenBank/DDBJ databases">
        <title>Genomic Encyclopedia of Type Strains, Phase III (KMG-III): the genomes of soil and plant-associated and newly described type strains.</title>
        <authorList>
            <person name="Whitman W."/>
        </authorList>
    </citation>
    <scope>NUCLEOTIDE SEQUENCE [LARGE SCALE GENOMIC DNA]</scope>
    <source>
        <strain evidence="2 3">CGMCC 1.7660</strain>
    </source>
</reference>
<dbReference type="AlphaFoldDB" id="A0A4R6WX09"/>
<protein>
    <recommendedName>
        <fullName evidence="4">Secreted Zn-dependent protease</fullName>
    </recommendedName>
</protein>
<evidence type="ECO:0008006" key="4">
    <source>
        <dbReference type="Google" id="ProtNLM"/>
    </source>
</evidence>
<comment type="caution">
    <text evidence="2">The sequence shown here is derived from an EMBL/GenBank/DDBJ whole genome shotgun (WGS) entry which is preliminary data.</text>
</comment>
<dbReference type="Proteomes" id="UP000295783">
    <property type="component" value="Unassembled WGS sequence"/>
</dbReference>
<evidence type="ECO:0000313" key="3">
    <source>
        <dbReference type="Proteomes" id="UP000295783"/>
    </source>
</evidence>
<organism evidence="2 3">
    <name type="scientific">Dongia mobilis</name>
    <dbReference type="NCBI Taxonomy" id="578943"/>
    <lineage>
        <taxon>Bacteria</taxon>
        <taxon>Pseudomonadati</taxon>
        <taxon>Pseudomonadota</taxon>
        <taxon>Alphaproteobacteria</taxon>
        <taxon>Rhodospirillales</taxon>
        <taxon>Dongiaceae</taxon>
        <taxon>Dongia</taxon>
    </lineage>
</organism>
<name>A0A4R6WX09_9PROT</name>
<accession>A0A4R6WX09</accession>
<keyword evidence="3" id="KW-1185">Reference proteome</keyword>
<dbReference type="OrthoDB" id="7261669at2"/>
<proteinExistence type="predicted"/>
<dbReference type="EMBL" id="SNYW01000006">
    <property type="protein sequence ID" value="TDQ84604.1"/>
    <property type="molecule type" value="Genomic_DNA"/>
</dbReference>
<evidence type="ECO:0000256" key="1">
    <source>
        <dbReference type="SAM" id="SignalP"/>
    </source>
</evidence>
<feature type="chain" id="PRO_5020431477" description="Secreted Zn-dependent protease" evidence="1">
    <location>
        <begin position="27"/>
        <end position="235"/>
    </location>
</feature>
<sequence length="235" mass="25597">MPAILRVLLLLVLPVLSPLLPAMARAEGCGPAPGEPQVEVRLETQATKLDRGRGLRALIDDPSFAHLRSDAFPYTLGVTQMSLAGGLNMNISGDPRDGGTYCWSAKSIEISLRASNTVYIAGEIPRDGCLWREVRQHEDRHVAVNRAFFPRLAELIRPALLDISRRTISASSADAAKAFFGKAVNDAIDAAQRDFEAAINEYHGDIDTPEEYGRVSNACGETEMRAILTRAGLLR</sequence>
<dbReference type="RefSeq" id="WP_133612618.1">
    <property type="nucleotide sequence ID" value="NZ_SNYW01000006.1"/>
</dbReference>
<feature type="signal peptide" evidence="1">
    <location>
        <begin position="1"/>
        <end position="26"/>
    </location>
</feature>
<keyword evidence="1" id="KW-0732">Signal</keyword>